<evidence type="ECO:0000256" key="1">
    <source>
        <dbReference type="ARBA" id="ARBA00006484"/>
    </source>
</evidence>
<dbReference type="Gene3D" id="3.40.50.720">
    <property type="entry name" value="NAD(P)-binding Rossmann-like Domain"/>
    <property type="match status" value="1"/>
</dbReference>
<comment type="caution">
    <text evidence="3">The sequence shown here is derived from an EMBL/GenBank/DDBJ whole genome shotgun (WGS) entry which is preliminary data.</text>
</comment>
<dbReference type="AlphaFoldDB" id="W6K4X0"/>
<dbReference type="PRINTS" id="PR00081">
    <property type="entry name" value="GDHRDH"/>
</dbReference>
<name>W6K4X0_9MICO</name>
<dbReference type="SUPFAM" id="SSF51735">
    <property type="entry name" value="NAD(P)-binding Rossmann-fold domains"/>
    <property type="match status" value="1"/>
</dbReference>
<evidence type="ECO:0000313" key="3">
    <source>
        <dbReference type="EMBL" id="CCH75749.1"/>
    </source>
</evidence>
<dbReference type="PRINTS" id="PR00080">
    <property type="entry name" value="SDRFAMILY"/>
</dbReference>
<dbReference type="InterPro" id="IPR002347">
    <property type="entry name" value="SDR_fam"/>
</dbReference>
<dbReference type="PANTHER" id="PTHR42760:SF115">
    <property type="entry name" value="3-OXOACYL-[ACYL-CARRIER-PROTEIN] REDUCTASE FABG"/>
    <property type="match status" value="1"/>
</dbReference>
<dbReference type="OrthoDB" id="286404at2"/>
<reference evidence="3 4" key="1">
    <citation type="journal article" date="2013" name="ISME J.">
        <title>A metabolic model for members of the genus Tetrasphaera involved in enhanced biological phosphorus removal.</title>
        <authorList>
            <person name="Kristiansen R."/>
            <person name="Nguyen H.T.T."/>
            <person name="Saunders A.M."/>
            <person name="Nielsen J.L."/>
            <person name="Wimmer R."/>
            <person name="Le V.Q."/>
            <person name="McIlroy S.J."/>
            <person name="Petrovski S."/>
            <person name="Seviour R.J."/>
            <person name="Calteau A."/>
            <person name="Nielsen K.L."/>
            <person name="Nielsen P.H."/>
        </authorList>
    </citation>
    <scope>NUCLEOTIDE SEQUENCE [LARGE SCALE GENOMIC DNA]</scope>
    <source>
        <strain evidence="3 4">Ben110</strain>
    </source>
</reference>
<evidence type="ECO:0000313" key="4">
    <source>
        <dbReference type="Proteomes" id="UP000035763"/>
    </source>
</evidence>
<proteinExistence type="inferred from homology"/>
<dbReference type="RefSeq" id="WP_048696337.1">
    <property type="nucleotide sequence ID" value="NZ_HG764815.1"/>
</dbReference>
<comment type="similarity">
    <text evidence="1">Belongs to the short-chain dehydrogenases/reductases (SDR) family.</text>
</comment>
<organism evidence="3 4">
    <name type="scientific">Nostocoides australiense Ben110</name>
    <dbReference type="NCBI Taxonomy" id="1193182"/>
    <lineage>
        <taxon>Bacteria</taxon>
        <taxon>Bacillati</taxon>
        <taxon>Actinomycetota</taxon>
        <taxon>Actinomycetes</taxon>
        <taxon>Micrococcales</taxon>
        <taxon>Intrasporangiaceae</taxon>
        <taxon>Nostocoides</taxon>
    </lineage>
</organism>
<dbReference type="PANTHER" id="PTHR42760">
    <property type="entry name" value="SHORT-CHAIN DEHYDROGENASES/REDUCTASES FAMILY MEMBER"/>
    <property type="match status" value="1"/>
</dbReference>
<dbReference type="FunFam" id="3.40.50.720:FF:000084">
    <property type="entry name" value="Short-chain dehydrogenase reductase"/>
    <property type="match status" value="1"/>
</dbReference>
<keyword evidence="4" id="KW-1185">Reference proteome</keyword>
<keyword evidence="2 3" id="KW-0560">Oxidoreductase</keyword>
<protein>
    <submittedName>
        <fullName evidence="3">Sorbose reductase SOU1</fullName>
        <ecNumber evidence="3">1.1.1.289</ecNumber>
    </submittedName>
</protein>
<dbReference type="PROSITE" id="PS00061">
    <property type="entry name" value="ADH_SHORT"/>
    <property type="match status" value="1"/>
</dbReference>
<sequence>MDPFALTGKVALVTGGARGIGAASAALLARCGADIAIVDVLDTSAAVAAVVAEGRRGVGYAADLRSEIAVGELVARVVADFGGLDIVHNNAGISRCSAAEDTTFEQWREVLAIDLDAVFLVARAAGRALIAQGRGGSIVNTASMSGLIVNYPQEQVAYNAAKAGVIQLTRSLACEWAEFGIRVNAVSPGYIATDMTPGTSPEGWYEAWLERSPTKRLGTPEEVAGAVAYLASDLAGFTTGANLVVDGGYSCY</sequence>
<dbReference type="InterPro" id="IPR036291">
    <property type="entry name" value="NAD(P)-bd_dom_sf"/>
</dbReference>
<dbReference type="GO" id="GO:0032115">
    <property type="term" value="F:sorbose reductase activity"/>
    <property type="evidence" value="ECO:0007669"/>
    <property type="project" value="UniProtKB-EC"/>
</dbReference>
<dbReference type="Proteomes" id="UP000035763">
    <property type="component" value="Unassembled WGS sequence"/>
</dbReference>
<evidence type="ECO:0000256" key="2">
    <source>
        <dbReference type="ARBA" id="ARBA00023002"/>
    </source>
</evidence>
<dbReference type="STRING" id="1193182.BN11_920017"/>
<accession>W6K4X0</accession>
<dbReference type="EC" id="1.1.1.289" evidence="3"/>
<dbReference type="EMBL" id="CAJA01000521">
    <property type="protein sequence ID" value="CCH75749.1"/>
    <property type="molecule type" value="Genomic_DNA"/>
</dbReference>
<gene>
    <name evidence="3" type="primary">SOU</name>
    <name evidence="3" type="ORF">BN11_920017</name>
</gene>
<dbReference type="Pfam" id="PF13561">
    <property type="entry name" value="adh_short_C2"/>
    <property type="match status" value="1"/>
</dbReference>
<dbReference type="InterPro" id="IPR020904">
    <property type="entry name" value="Sc_DH/Rdtase_CS"/>
</dbReference>